<evidence type="ECO:0000313" key="2">
    <source>
        <dbReference type="EMBL" id="CAH1437309.1"/>
    </source>
</evidence>
<reference evidence="2 3" key="1">
    <citation type="submission" date="2022-01" db="EMBL/GenBank/DDBJ databases">
        <authorList>
            <person name="Xiong W."/>
            <person name="Schranz E."/>
        </authorList>
    </citation>
    <scope>NUCLEOTIDE SEQUENCE [LARGE SCALE GENOMIC DNA]</scope>
</reference>
<dbReference type="PANTHER" id="PTHR14386">
    <property type="entry name" value="PROTEIN FAM204A"/>
    <property type="match status" value="1"/>
</dbReference>
<dbReference type="Proteomes" id="UP001157418">
    <property type="component" value="Unassembled WGS sequence"/>
</dbReference>
<dbReference type="PANTHER" id="PTHR14386:SF2">
    <property type="entry name" value="PROTEIN FAM204A"/>
    <property type="match status" value="1"/>
</dbReference>
<keyword evidence="3" id="KW-1185">Reference proteome</keyword>
<name>A0AAU9NHG3_9ASTR</name>
<evidence type="ECO:0000313" key="3">
    <source>
        <dbReference type="Proteomes" id="UP001157418"/>
    </source>
</evidence>
<evidence type="ECO:0000256" key="1">
    <source>
        <dbReference type="SAM" id="MobiDB-lite"/>
    </source>
</evidence>
<protein>
    <recommendedName>
        <fullName evidence="4">Ribosome biogenesis protein NOP53</fullName>
    </recommendedName>
</protein>
<dbReference type="InterPro" id="IPR037690">
    <property type="entry name" value="FAM204A"/>
</dbReference>
<gene>
    <name evidence="2" type="ORF">LVIROSA_LOCUS23645</name>
</gene>
<evidence type="ECO:0008006" key="4">
    <source>
        <dbReference type="Google" id="ProtNLM"/>
    </source>
</evidence>
<feature type="region of interest" description="Disordered" evidence="1">
    <location>
        <begin position="41"/>
        <end position="128"/>
    </location>
</feature>
<accession>A0AAU9NHG3</accession>
<feature type="compositionally biased region" description="Polar residues" evidence="1">
    <location>
        <begin position="87"/>
        <end position="96"/>
    </location>
</feature>
<dbReference type="EMBL" id="CAKMRJ010004445">
    <property type="protein sequence ID" value="CAH1437309.1"/>
    <property type="molecule type" value="Genomic_DNA"/>
</dbReference>
<feature type="compositionally biased region" description="Basic and acidic residues" evidence="1">
    <location>
        <begin position="63"/>
        <end position="76"/>
    </location>
</feature>
<proteinExistence type="predicted"/>
<comment type="caution">
    <text evidence="2">The sequence shown here is derived from an EMBL/GenBank/DDBJ whole genome shotgun (WGS) entry which is preliminary data.</text>
</comment>
<sequence length="128" mass="14733">MEEDERREAAIASAACLNPKFKPSFAVAQARLSKFQELHKRRLQIKEKSKVKKKSQGKPSRPNRLEEKDNHVDEFVASKIPCKTAEDTPSSTSLDVSSMPKPQIPSKKPYKLHWGLDTKERWERKSNM</sequence>
<organism evidence="2 3">
    <name type="scientific">Lactuca virosa</name>
    <dbReference type="NCBI Taxonomy" id="75947"/>
    <lineage>
        <taxon>Eukaryota</taxon>
        <taxon>Viridiplantae</taxon>
        <taxon>Streptophyta</taxon>
        <taxon>Embryophyta</taxon>
        <taxon>Tracheophyta</taxon>
        <taxon>Spermatophyta</taxon>
        <taxon>Magnoliopsida</taxon>
        <taxon>eudicotyledons</taxon>
        <taxon>Gunneridae</taxon>
        <taxon>Pentapetalae</taxon>
        <taxon>asterids</taxon>
        <taxon>campanulids</taxon>
        <taxon>Asterales</taxon>
        <taxon>Asteraceae</taxon>
        <taxon>Cichorioideae</taxon>
        <taxon>Cichorieae</taxon>
        <taxon>Lactucinae</taxon>
        <taxon>Lactuca</taxon>
    </lineage>
</organism>
<feature type="compositionally biased region" description="Basic and acidic residues" evidence="1">
    <location>
        <begin position="114"/>
        <end position="128"/>
    </location>
</feature>
<dbReference type="AlphaFoldDB" id="A0AAU9NHG3"/>